<dbReference type="EMBL" id="LT629755">
    <property type="protein sequence ID" value="SDS47439.1"/>
    <property type="molecule type" value="Genomic_DNA"/>
</dbReference>
<reference evidence="9" key="1">
    <citation type="submission" date="2016-10" db="EMBL/GenBank/DDBJ databases">
        <authorList>
            <person name="de Groot N.N."/>
        </authorList>
    </citation>
    <scope>NUCLEOTIDE SEQUENCE [LARGE SCALE GENOMIC DNA]</scope>
    <source>
        <strain evidence="9">CPCC 202695</strain>
    </source>
</reference>
<dbReference type="PANTHER" id="PTHR21716:SF64">
    <property type="entry name" value="AI-2 TRANSPORT PROTEIN TQSA"/>
    <property type="match status" value="1"/>
</dbReference>
<comment type="similarity">
    <text evidence="2">Belongs to the autoinducer-2 exporter (AI-2E) (TC 2.A.86) family.</text>
</comment>
<dbReference type="Proteomes" id="UP000893823">
    <property type="component" value="Unassembled WGS sequence"/>
</dbReference>
<dbReference type="Proteomes" id="UP000199482">
    <property type="component" value="Chromosome I"/>
</dbReference>
<evidence type="ECO:0000256" key="7">
    <source>
        <dbReference type="SAM" id="Phobius"/>
    </source>
</evidence>
<keyword evidence="11" id="KW-1185">Reference proteome</keyword>
<feature type="region of interest" description="Disordered" evidence="6">
    <location>
        <begin position="1"/>
        <end position="21"/>
    </location>
</feature>
<evidence type="ECO:0000313" key="8">
    <source>
        <dbReference type="EMBL" id="MCP2369023.1"/>
    </source>
</evidence>
<evidence type="ECO:0000256" key="1">
    <source>
        <dbReference type="ARBA" id="ARBA00004141"/>
    </source>
</evidence>
<evidence type="ECO:0000256" key="2">
    <source>
        <dbReference type="ARBA" id="ARBA00009773"/>
    </source>
</evidence>
<feature type="compositionally biased region" description="Basic and acidic residues" evidence="6">
    <location>
        <begin position="392"/>
        <end position="414"/>
    </location>
</feature>
<name>A0A1H1SJA6_9MICO</name>
<feature type="transmembrane region" description="Helical" evidence="7">
    <location>
        <begin position="282"/>
        <end position="308"/>
    </location>
</feature>
<evidence type="ECO:0000313" key="9">
    <source>
        <dbReference type="EMBL" id="SDS47439.1"/>
    </source>
</evidence>
<evidence type="ECO:0000256" key="3">
    <source>
        <dbReference type="ARBA" id="ARBA00022692"/>
    </source>
</evidence>
<dbReference type="GO" id="GO:0055085">
    <property type="term" value="P:transmembrane transport"/>
    <property type="evidence" value="ECO:0007669"/>
    <property type="project" value="TreeGrafter"/>
</dbReference>
<dbReference type="EMBL" id="SODL02000006">
    <property type="protein sequence ID" value="MCP2369023.1"/>
    <property type="molecule type" value="Genomic_DNA"/>
</dbReference>
<feature type="transmembrane region" description="Helical" evidence="7">
    <location>
        <begin position="176"/>
        <end position="201"/>
    </location>
</feature>
<reference evidence="8" key="3">
    <citation type="submission" date="2022-06" db="EMBL/GenBank/DDBJ databases">
        <title>Genomic Encyclopedia of Type Strains, Phase III (KMG-III): the genomes of soil and plant-associated and newly described type strains.</title>
        <authorList>
            <person name="Whitman W."/>
        </authorList>
    </citation>
    <scope>NUCLEOTIDE SEQUENCE</scope>
    <source>
        <strain evidence="8">CPCC 202695</strain>
    </source>
</reference>
<dbReference type="AlphaFoldDB" id="A0A1H1SJA6"/>
<evidence type="ECO:0000313" key="10">
    <source>
        <dbReference type="Proteomes" id="UP000199482"/>
    </source>
</evidence>
<dbReference type="GO" id="GO:0016020">
    <property type="term" value="C:membrane"/>
    <property type="evidence" value="ECO:0007669"/>
    <property type="project" value="UniProtKB-SubCell"/>
</dbReference>
<organism evidence="9 10">
    <name type="scientific">Agromyces flavus</name>
    <dbReference type="NCBI Taxonomy" id="589382"/>
    <lineage>
        <taxon>Bacteria</taxon>
        <taxon>Bacillati</taxon>
        <taxon>Actinomycetota</taxon>
        <taxon>Actinomycetes</taxon>
        <taxon>Micrococcales</taxon>
        <taxon>Microbacteriaceae</taxon>
        <taxon>Agromyces</taxon>
    </lineage>
</organism>
<feature type="transmembrane region" description="Helical" evidence="7">
    <location>
        <begin position="253"/>
        <end position="275"/>
    </location>
</feature>
<feature type="transmembrane region" description="Helical" evidence="7">
    <location>
        <begin position="328"/>
        <end position="350"/>
    </location>
</feature>
<evidence type="ECO:0000256" key="5">
    <source>
        <dbReference type="ARBA" id="ARBA00023136"/>
    </source>
</evidence>
<proteinExistence type="inferred from homology"/>
<keyword evidence="3 7" id="KW-0812">Transmembrane</keyword>
<keyword evidence="4 7" id="KW-1133">Transmembrane helix</keyword>
<dbReference type="RefSeq" id="WP_092670415.1">
    <property type="nucleotide sequence ID" value="NZ_BMDN01000006.1"/>
</dbReference>
<sequence>MVRRWWHREKSTPEPTPAALTGSESAIETSTGWALPRATVILLGLAAFVIVTFGIGAMRGVVGPVFFALVLTICVHPARRWMEGRGVPRGLATVIAILAVFGLLAGFFAALLFALAQFTALLPQFAPQIQDAVAQFGAFLSSIGFGPDQINTIIDGFEPSRAADLITAVLGGISGIVFGLVILLTLLILMALDATFVPAILRQMQIRRPTLVVALASFGSSVRRYMVMTTLLGVAQGVLNWLALLVLQVPGAALWGLLSFICSFIPNIGYFIAIIPPLVFGYLVGGIPTVIAVIVIYGIVNAVVQSIVQPRVIGNAVQLSQSITFVSVLFWAAVLGAVGAILAVPLTLLGRTILVDADPRMSWWRPVTGDVGEAKLLAAELVAENRAQSKAQRAENRAQSKAQRAEKASRRQGG</sequence>
<dbReference type="PANTHER" id="PTHR21716">
    <property type="entry name" value="TRANSMEMBRANE PROTEIN"/>
    <property type="match status" value="1"/>
</dbReference>
<comment type="subcellular location">
    <subcellularLocation>
        <location evidence="1">Membrane</location>
        <topology evidence="1">Multi-pass membrane protein</topology>
    </subcellularLocation>
</comment>
<gene>
    <name evidence="8" type="ORF">BCL57_003202</name>
    <name evidence="9" type="ORF">SAMN04489721_1381</name>
</gene>
<evidence type="ECO:0000313" key="11">
    <source>
        <dbReference type="Proteomes" id="UP000893823"/>
    </source>
</evidence>
<accession>A0A1H1SJA6</accession>
<evidence type="ECO:0000256" key="4">
    <source>
        <dbReference type="ARBA" id="ARBA00022989"/>
    </source>
</evidence>
<reference evidence="10" key="2">
    <citation type="submission" date="2016-10" db="EMBL/GenBank/DDBJ databases">
        <authorList>
            <person name="Varghese N."/>
            <person name="Submissions S."/>
        </authorList>
    </citation>
    <scope>NUCLEOTIDE SEQUENCE [LARGE SCALE GENOMIC DNA]</scope>
    <source>
        <strain evidence="10">CPCC 202695</strain>
    </source>
</reference>
<evidence type="ECO:0000256" key="6">
    <source>
        <dbReference type="SAM" id="MobiDB-lite"/>
    </source>
</evidence>
<feature type="transmembrane region" description="Helical" evidence="7">
    <location>
        <begin position="225"/>
        <end position="247"/>
    </location>
</feature>
<keyword evidence="5 7" id="KW-0472">Membrane</keyword>
<protein>
    <submittedName>
        <fullName evidence="8 9">PurR-regulated permease PerM</fullName>
    </submittedName>
</protein>
<dbReference type="InterPro" id="IPR002549">
    <property type="entry name" value="AI-2E-like"/>
</dbReference>
<feature type="region of interest" description="Disordered" evidence="6">
    <location>
        <begin position="388"/>
        <end position="414"/>
    </location>
</feature>
<feature type="transmembrane region" description="Helical" evidence="7">
    <location>
        <begin position="90"/>
        <end position="115"/>
    </location>
</feature>
<feature type="transmembrane region" description="Helical" evidence="7">
    <location>
        <begin position="34"/>
        <end position="55"/>
    </location>
</feature>
<dbReference type="STRING" id="589382.SAMN04489721_1381"/>
<dbReference type="Pfam" id="PF01594">
    <property type="entry name" value="AI-2E_transport"/>
    <property type="match status" value="1"/>
</dbReference>